<reference evidence="1 2" key="1">
    <citation type="journal article" date="2013" name="Nature">
        <title>The genomes of four tapeworm species reveal adaptations to parasitism.</title>
        <authorList>
            <person name="Tsai I.J."/>
            <person name="Zarowiecki M."/>
            <person name="Holroyd N."/>
            <person name="Garciarrubio A."/>
            <person name="Sanchez-Flores A."/>
            <person name="Brooks K.L."/>
            <person name="Tracey A."/>
            <person name="Bobes R.J."/>
            <person name="Fragoso G."/>
            <person name="Sciutto E."/>
            <person name="Aslett M."/>
            <person name="Beasley H."/>
            <person name="Bennett H.M."/>
            <person name="Cai J."/>
            <person name="Camicia F."/>
            <person name="Clark R."/>
            <person name="Cucher M."/>
            <person name="De Silva N."/>
            <person name="Day T.A."/>
            <person name="Deplazes P."/>
            <person name="Estrada K."/>
            <person name="Fernandez C."/>
            <person name="Holland P.W."/>
            <person name="Hou J."/>
            <person name="Hu S."/>
            <person name="Huckvale T."/>
            <person name="Hung S.S."/>
            <person name="Kamenetzky L."/>
            <person name="Keane J.A."/>
            <person name="Kiss F."/>
            <person name="Koziol U."/>
            <person name="Lambert O."/>
            <person name="Liu K."/>
            <person name="Luo X."/>
            <person name="Luo Y."/>
            <person name="Macchiaroli N."/>
            <person name="Nichol S."/>
            <person name="Paps J."/>
            <person name="Parkinson J."/>
            <person name="Pouchkina-Stantcheva N."/>
            <person name="Riddiford N."/>
            <person name="Rosenzvit M."/>
            <person name="Salinas G."/>
            <person name="Wasmuth J.D."/>
            <person name="Zamanian M."/>
            <person name="Zheng Y."/>
            <person name="Cai X."/>
            <person name="Soberon X."/>
            <person name="Olson P.D."/>
            <person name="Laclette J.P."/>
            <person name="Brehm K."/>
            <person name="Berriman M."/>
            <person name="Garciarrubio A."/>
            <person name="Bobes R.J."/>
            <person name="Fragoso G."/>
            <person name="Sanchez-Flores A."/>
            <person name="Estrada K."/>
            <person name="Cevallos M.A."/>
            <person name="Morett E."/>
            <person name="Gonzalez V."/>
            <person name="Portillo T."/>
            <person name="Ochoa-Leyva A."/>
            <person name="Jose M.V."/>
            <person name="Sciutto E."/>
            <person name="Landa A."/>
            <person name="Jimenez L."/>
            <person name="Valdes V."/>
            <person name="Carrero J.C."/>
            <person name="Larralde C."/>
            <person name="Morales-Montor J."/>
            <person name="Limon-Lason J."/>
            <person name="Soberon X."/>
            <person name="Laclette J.P."/>
        </authorList>
    </citation>
    <scope>NUCLEOTIDE SEQUENCE [LARGE SCALE GENOMIC DNA]</scope>
</reference>
<protein>
    <submittedName>
        <fullName evidence="1 3">Uncharacterized protein</fullName>
    </submittedName>
</protein>
<proteinExistence type="predicted"/>
<name>A0A068WQ83_ECHGR</name>
<evidence type="ECO:0000313" key="3">
    <source>
        <dbReference type="WBParaSite" id="EgrG_000514000"/>
    </source>
</evidence>
<reference evidence="3" key="3">
    <citation type="submission" date="2020-10" db="UniProtKB">
        <authorList>
            <consortium name="WormBaseParasite"/>
        </authorList>
    </citation>
    <scope>IDENTIFICATION</scope>
</reference>
<dbReference type="EMBL" id="LK028579">
    <property type="protein sequence ID" value="CDS19794.1"/>
    <property type="molecule type" value="Genomic_DNA"/>
</dbReference>
<gene>
    <name evidence="1" type="ORF">EgrG_000514000</name>
</gene>
<reference evidence="1" key="2">
    <citation type="submission" date="2014-06" db="EMBL/GenBank/DDBJ databases">
        <authorList>
            <person name="Aslett M."/>
        </authorList>
    </citation>
    <scope>NUCLEOTIDE SEQUENCE</scope>
</reference>
<evidence type="ECO:0000313" key="1">
    <source>
        <dbReference type="EMBL" id="CDS19794.1"/>
    </source>
</evidence>
<organism evidence="1">
    <name type="scientific">Echinococcus granulosus</name>
    <name type="common">Hydatid tapeworm</name>
    <dbReference type="NCBI Taxonomy" id="6210"/>
    <lineage>
        <taxon>Eukaryota</taxon>
        <taxon>Metazoa</taxon>
        <taxon>Spiralia</taxon>
        <taxon>Lophotrochozoa</taxon>
        <taxon>Platyhelminthes</taxon>
        <taxon>Cestoda</taxon>
        <taxon>Eucestoda</taxon>
        <taxon>Cyclophyllidea</taxon>
        <taxon>Taeniidae</taxon>
        <taxon>Echinococcus</taxon>
        <taxon>Echinococcus granulosus group</taxon>
    </lineage>
</organism>
<sequence length="81" mass="9183">MSIHLQINKETNFKERGLRRTKVSMISQPNWAVSGRSQMKGSAAHPHCWRETNSDLHANPPIEPKRLISLRLTTGIVPPND</sequence>
<dbReference type="AlphaFoldDB" id="A0A068WQ83"/>
<dbReference type="WBParaSite" id="EgrG_000514000">
    <property type="protein sequence ID" value="EgrG_000514000"/>
    <property type="gene ID" value="EgrG_000514000"/>
</dbReference>
<dbReference type="Proteomes" id="UP000492820">
    <property type="component" value="Unassembled WGS sequence"/>
</dbReference>
<evidence type="ECO:0000313" key="2">
    <source>
        <dbReference type="Proteomes" id="UP000492820"/>
    </source>
</evidence>
<accession>A0A068WQ83</accession>